<evidence type="ECO:0000313" key="6">
    <source>
        <dbReference type="EMBL" id="ORC89817.1"/>
    </source>
</evidence>
<dbReference type="GeneID" id="39984840"/>
<dbReference type="InterPro" id="IPR006696">
    <property type="entry name" value="DUF423"/>
</dbReference>
<evidence type="ECO:0000313" key="7">
    <source>
        <dbReference type="Proteomes" id="UP000192257"/>
    </source>
</evidence>
<evidence type="ECO:0000256" key="2">
    <source>
        <dbReference type="ARBA" id="ARBA00022692"/>
    </source>
</evidence>
<evidence type="ECO:0000256" key="5">
    <source>
        <dbReference type="SAM" id="Phobius"/>
    </source>
</evidence>
<organism evidence="6 7">
    <name type="scientific">Trypanosoma theileri</name>
    <dbReference type="NCBI Taxonomy" id="67003"/>
    <lineage>
        <taxon>Eukaryota</taxon>
        <taxon>Discoba</taxon>
        <taxon>Euglenozoa</taxon>
        <taxon>Kinetoplastea</taxon>
        <taxon>Metakinetoplastina</taxon>
        <taxon>Trypanosomatida</taxon>
        <taxon>Trypanosomatidae</taxon>
        <taxon>Trypanosoma</taxon>
    </lineage>
</organism>
<dbReference type="GO" id="GO:0016020">
    <property type="term" value="C:membrane"/>
    <property type="evidence" value="ECO:0007669"/>
    <property type="project" value="UniProtKB-SubCell"/>
</dbReference>
<dbReference type="PANTHER" id="PTHR43461">
    <property type="entry name" value="TRANSMEMBRANE PROTEIN 256"/>
    <property type="match status" value="1"/>
</dbReference>
<dbReference type="AlphaFoldDB" id="A0A1X0NYR3"/>
<dbReference type="EMBL" id="NBCO01000011">
    <property type="protein sequence ID" value="ORC89817.1"/>
    <property type="molecule type" value="Genomic_DNA"/>
</dbReference>
<dbReference type="RefSeq" id="XP_028883883.1">
    <property type="nucleotide sequence ID" value="XM_029025060.1"/>
</dbReference>
<dbReference type="OrthoDB" id="246325at2759"/>
<proteinExistence type="predicted"/>
<comment type="subcellular location">
    <subcellularLocation>
        <location evidence="1">Membrane</location>
        <topology evidence="1">Multi-pass membrane protein</topology>
    </subcellularLocation>
</comment>
<accession>A0A1X0NYR3</accession>
<name>A0A1X0NYR3_9TRYP</name>
<keyword evidence="4 5" id="KW-0472">Membrane</keyword>
<gene>
    <name evidence="6" type="ORF">TM35_000113510</name>
</gene>
<keyword evidence="7" id="KW-1185">Reference proteome</keyword>
<dbReference type="Pfam" id="PF04241">
    <property type="entry name" value="DUF423"/>
    <property type="match status" value="1"/>
</dbReference>
<keyword evidence="2 5" id="KW-0812">Transmembrane</keyword>
<evidence type="ECO:0000256" key="3">
    <source>
        <dbReference type="ARBA" id="ARBA00022989"/>
    </source>
</evidence>
<protein>
    <submittedName>
        <fullName evidence="6">Membrane protein</fullName>
    </submittedName>
</protein>
<sequence>MPTEKNPLLTAAASSGLIGVVAGAFGVHYLRDRLTAAKLSSWTSAVQFNLIHSAAQLAVIALLNREDPQTPAAKHLNRASQLMLTGTVLFSGSIYALCLGVLPKVMGPLTPIGGISLMLGWISAALAGL</sequence>
<reference evidence="6 7" key="1">
    <citation type="submission" date="2017-03" db="EMBL/GenBank/DDBJ databases">
        <title>An alternative strategy for trypanosome survival in the mammalian bloodstream revealed through genome and transcriptome analysis of the ubiquitous bovine parasite Trypanosoma (Megatrypanum) theileri.</title>
        <authorList>
            <person name="Kelly S."/>
            <person name="Ivens A."/>
            <person name="Mott A."/>
            <person name="O'Neill E."/>
            <person name="Emms D."/>
            <person name="Macleod O."/>
            <person name="Voorheis P."/>
            <person name="Matthews J."/>
            <person name="Matthews K."/>
            <person name="Carrington M."/>
        </authorList>
    </citation>
    <scope>NUCLEOTIDE SEQUENCE [LARGE SCALE GENOMIC DNA]</scope>
    <source>
        <strain evidence="6">Edinburgh</strain>
    </source>
</reference>
<comment type="caution">
    <text evidence="6">The sequence shown here is derived from an EMBL/GenBank/DDBJ whole genome shotgun (WGS) entry which is preliminary data.</text>
</comment>
<evidence type="ECO:0000256" key="4">
    <source>
        <dbReference type="ARBA" id="ARBA00023136"/>
    </source>
</evidence>
<dbReference type="VEuPathDB" id="TriTrypDB:TM35_000113510"/>
<evidence type="ECO:0000256" key="1">
    <source>
        <dbReference type="ARBA" id="ARBA00004141"/>
    </source>
</evidence>
<feature type="transmembrane region" description="Helical" evidence="5">
    <location>
        <begin position="82"/>
        <end position="102"/>
    </location>
</feature>
<keyword evidence="3 5" id="KW-1133">Transmembrane helix</keyword>
<feature type="transmembrane region" description="Helical" evidence="5">
    <location>
        <begin position="108"/>
        <end position="127"/>
    </location>
</feature>
<dbReference type="PANTHER" id="PTHR43461:SF1">
    <property type="entry name" value="TRANSMEMBRANE PROTEIN 256"/>
    <property type="match status" value="1"/>
</dbReference>
<dbReference type="Proteomes" id="UP000192257">
    <property type="component" value="Unassembled WGS sequence"/>
</dbReference>